<proteinExistence type="predicted"/>
<comment type="caution">
    <text evidence="1">The sequence shown here is derived from an EMBL/GenBank/DDBJ whole genome shotgun (WGS) entry which is preliminary data.</text>
</comment>
<sequence length="72" mass="7981">MPRTRPAAPAFRADAHASLPAIARSAYDRHDRRLIARITVRPCSRGRAMLSSRLDGDLRARDRAVSPCVTRA</sequence>
<accession>A0A2S9MQY4</accession>
<name>A0A2S9MQY4_9BURK</name>
<organism evidence="1 2">
    <name type="scientific">Burkholderia multivorans</name>
    <dbReference type="NCBI Taxonomy" id="87883"/>
    <lineage>
        <taxon>Bacteria</taxon>
        <taxon>Pseudomonadati</taxon>
        <taxon>Pseudomonadota</taxon>
        <taxon>Betaproteobacteria</taxon>
        <taxon>Burkholderiales</taxon>
        <taxon>Burkholderiaceae</taxon>
        <taxon>Burkholderia</taxon>
        <taxon>Burkholderia cepacia complex</taxon>
    </lineage>
</organism>
<protein>
    <submittedName>
        <fullName evidence="1">Uncharacterized protein</fullName>
    </submittedName>
</protein>
<dbReference type="AlphaFoldDB" id="A0A2S9MQY4"/>
<evidence type="ECO:0000313" key="1">
    <source>
        <dbReference type="EMBL" id="PRF61200.1"/>
    </source>
</evidence>
<gene>
    <name evidence="1" type="ORF">C6Q15_12900</name>
</gene>
<reference evidence="1 2" key="1">
    <citation type="submission" date="2018-03" db="EMBL/GenBank/DDBJ databases">
        <authorList>
            <person name="Keele B.F."/>
        </authorList>
    </citation>
    <scope>NUCLEOTIDE SEQUENCE [LARGE SCALE GENOMIC DNA]</scope>
    <source>
        <strain evidence="1 2">AU19729</strain>
    </source>
</reference>
<evidence type="ECO:0000313" key="2">
    <source>
        <dbReference type="Proteomes" id="UP000238982"/>
    </source>
</evidence>
<dbReference type="EMBL" id="PVGH01000053">
    <property type="protein sequence ID" value="PRF61200.1"/>
    <property type="molecule type" value="Genomic_DNA"/>
</dbReference>
<dbReference type="Proteomes" id="UP000238982">
    <property type="component" value="Unassembled WGS sequence"/>
</dbReference>